<name>A0A136IKI2_9PEZI</name>
<sequence length="127" mass="13399">MDTTTIEGPGGRLQLLYSLPSPSATATTTTKPPILFVHGTMCSARDYAFFLPYLASRGFPAYALSVRGHGGSQEQSFLVKMLFTTADSWAQDIAAALSYVAARHPDADRPPVLGGHSLGGGRVASRA</sequence>
<proteinExistence type="predicted"/>
<dbReference type="InterPro" id="IPR022742">
    <property type="entry name" value="Hydrolase_4"/>
</dbReference>
<keyword evidence="3" id="KW-1185">Reference proteome</keyword>
<evidence type="ECO:0000259" key="1">
    <source>
        <dbReference type="Pfam" id="PF12146"/>
    </source>
</evidence>
<dbReference type="Proteomes" id="UP000070501">
    <property type="component" value="Unassembled WGS sequence"/>
</dbReference>
<protein>
    <submittedName>
        <fullName evidence="2">Alpha/Beta hydrolase protein</fullName>
    </submittedName>
</protein>
<evidence type="ECO:0000313" key="2">
    <source>
        <dbReference type="EMBL" id="KXJ85453.1"/>
    </source>
</evidence>
<reference evidence="3" key="1">
    <citation type="submission" date="2016-02" db="EMBL/GenBank/DDBJ databases">
        <title>Draft genome sequence of Microdochium bolleyi, a fungal endophyte of beachgrass.</title>
        <authorList>
            <consortium name="DOE Joint Genome Institute"/>
            <person name="David A.S."/>
            <person name="May G."/>
            <person name="Haridas S."/>
            <person name="Lim J."/>
            <person name="Wang M."/>
            <person name="Labutti K."/>
            <person name="Lipzen A."/>
            <person name="Barry K."/>
            <person name="Grigoriev I.V."/>
        </authorList>
    </citation>
    <scope>NUCLEOTIDE SEQUENCE [LARGE SCALE GENOMIC DNA]</scope>
    <source>
        <strain evidence="3">J235TASD1</strain>
    </source>
</reference>
<keyword evidence="2" id="KW-0378">Hydrolase</keyword>
<dbReference type="InParanoid" id="A0A136IKI2"/>
<dbReference type="PANTHER" id="PTHR43194:SF2">
    <property type="entry name" value="PEROXISOMAL MEMBRANE PROTEIN LPX1"/>
    <property type="match status" value="1"/>
</dbReference>
<dbReference type="InterPro" id="IPR029058">
    <property type="entry name" value="AB_hydrolase_fold"/>
</dbReference>
<dbReference type="PANTHER" id="PTHR43194">
    <property type="entry name" value="HYDROLASE ALPHA/BETA FOLD FAMILY"/>
    <property type="match status" value="1"/>
</dbReference>
<dbReference type="EMBL" id="KQ964282">
    <property type="protein sequence ID" value="KXJ85453.1"/>
    <property type="molecule type" value="Genomic_DNA"/>
</dbReference>
<dbReference type="Pfam" id="PF12146">
    <property type="entry name" value="Hydrolase_4"/>
    <property type="match status" value="1"/>
</dbReference>
<dbReference type="GO" id="GO:0016787">
    <property type="term" value="F:hydrolase activity"/>
    <property type="evidence" value="ECO:0007669"/>
    <property type="project" value="UniProtKB-KW"/>
</dbReference>
<organism evidence="2 3">
    <name type="scientific">Microdochium bolleyi</name>
    <dbReference type="NCBI Taxonomy" id="196109"/>
    <lineage>
        <taxon>Eukaryota</taxon>
        <taxon>Fungi</taxon>
        <taxon>Dikarya</taxon>
        <taxon>Ascomycota</taxon>
        <taxon>Pezizomycotina</taxon>
        <taxon>Sordariomycetes</taxon>
        <taxon>Xylariomycetidae</taxon>
        <taxon>Xylariales</taxon>
        <taxon>Microdochiaceae</taxon>
        <taxon>Microdochium</taxon>
    </lineage>
</organism>
<dbReference type="AlphaFoldDB" id="A0A136IKI2"/>
<dbReference type="OrthoDB" id="8119704at2759"/>
<gene>
    <name evidence="2" type="ORF">Micbo1qcDRAFT_198855</name>
</gene>
<evidence type="ECO:0000313" key="3">
    <source>
        <dbReference type="Proteomes" id="UP000070501"/>
    </source>
</evidence>
<dbReference type="STRING" id="196109.A0A136IKI2"/>
<dbReference type="InterPro" id="IPR050228">
    <property type="entry name" value="Carboxylesterase_BioH"/>
</dbReference>
<accession>A0A136IKI2</accession>
<dbReference type="SUPFAM" id="SSF53474">
    <property type="entry name" value="alpha/beta-Hydrolases"/>
    <property type="match status" value="1"/>
</dbReference>
<dbReference type="Gene3D" id="3.40.50.1820">
    <property type="entry name" value="alpha/beta hydrolase"/>
    <property type="match status" value="1"/>
</dbReference>
<feature type="domain" description="Serine aminopeptidase S33" evidence="1">
    <location>
        <begin position="33"/>
        <end position="124"/>
    </location>
</feature>